<dbReference type="SUPFAM" id="SSF55724">
    <property type="entry name" value="Mog1p/PsbP-like"/>
    <property type="match status" value="1"/>
</dbReference>
<evidence type="ECO:0000256" key="3">
    <source>
        <dbReference type="ARBA" id="ARBA00022927"/>
    </source>
</evidence>
<comment type="caution">
    <text evidence="4">The sequence shown here is derived from an EMBL/GenBank/DDBJ whole genome shotgun (WGS) entry which is preliminary data.</text>
</comment>
<evidence type="ECO:0000256" key="1">
    <source>
        <dbReference type="ARBA" id="ARBA00010307"/>
    </source>
</evidence>
<gene>
    <name evidence="4" type="ORF">KGF57_000990</name>
</gene>
<dbReference type="InterPro" id="IPR016123">
    <property type="entry name" value="Mog1/PsbP_a/b/a-sand"/>
</dbReference>
<dbReference type="PANTHER" id="PTHR15837:SF0">
    <property type="entry name" value="RAN GUANINE NUCLEOTIDE RELEASE FACTOR"/>
    <property type="match status" value="1"/>
</dbReference>
<dbReference type="GO" id="GO:0006606">
    <property type="term" value="P:protein import into nucleus"/>
    <property type="evidence" value="ECO:0007669"/>
    <property type="project" value="TreeGrafter"/>
</dbReference>
<keyword evidence="5" id="KW-1185">Reference proteome</keyword>
<dbReference type="AlphaFoldDB" id="A0AAD5BHW4"/>
<dbReference type="GO" id="GO:0005085">
    <property type="term" value="F:guanyl-nucleotide exchange factor activity"/>
    <property type="evidence" value="ECO:0007669"/>
    <property type="project" value="TreeGrafter"/>
</dbReference>
<dbReference type="Proteomes" id="UP001204833">
    <property type="component" value="Unassembled WGS sequence"/>
</dbReference>
<dbReference type="GO" id="GO:0031267">
    <property type="term" value="F:small GTPase binding"/>
    <property type="evidence" value="ECO:0007669"/>
    <property type="project" value="TreeGrafter"/>
</dbReference>
<protein>
    <recommendedName>
        <fullName evidence="6">Mog1p/PsbP-like protein</fullName>
    </recommendedName>
</protein>
<evidence type="ECO:0008006" key="6">
    <source>
        <dbReference type="Google" id="ProtNLM"/>
    </source>
</evidence>
<dbReference type="EMBL" id="JAIHNG010000047">
    <property type="protein sequence ID" value="KAI5964498.1"/>
    <property type="molecule type" value="Genomic_DNA"/>
</dbReference>
<reference evidence="4 5" key="1">
    <citation type="journal article" date="2022" name="DNA Res.">
        <title>Genome analysis of five recently described species of the CUG-Ser clade uncovers Candida theae as a new hybrid lineage with pathogenic potential in the Candida parapsilosis species complex.</title>
        <authorList>
            <person name="Mixao V."/>
            <person name="Del Olmo V."/>
            <person name="Hegedusova E."/>
            <person name="Saus E."/>
            <person name="Pryszcz L."/>
            <person name="Cillingova A."/>
            <person name="Nosek J."/>
            <person name="Gabaldon T."/>
        </authorList>
    </citation>
    <scope>NUCLEOTIDE SEQUENCE [LARGE SCALE GENOMIC DNA]</scope>
    <source>
        <strain evidence="4 5">CBS 12239</strain>
    </source>
</reference>
<keyword evidence="3" id="KW-0653">Protein transport</keyword>
<dbReference type="Pfam" id="PF04603">
    <property type="entry name" value="Mog1"/>
    <property type="match status" value="1"/>
</dbReference>
<dbReference type="Gene3D" id="3.40.1000.10">
    <property type="entry name" value="Mog1/PsbP, alpha/beta/alpha sandwich"/>
    <property type="match status" value="1"/>
</dbReference>
<proteinExistence type="inferred from homology"/>
<dbReference type="GeneID" id="76149049"/>
<evidence type="ECO:0000313" key="4">
    <source>
        <dbReference type="EMBL" id="KAI5964498.1"/>
    </source>
</evidence>
<evidence type="ECO:0000256" key="2">
    <source>
        <dbReference type="ARBA" id="ARBA00022448"/>
    </source>
</evidence>
<comment type="similarity">
    <text evidence="1">Belongs to the MOG1 family.</text>
</comment>
<name>A0AAD5BHW4_9ASCO</name>
<accession>A0AAD5BHW4</accession>
<evidence type="ECO:0000313" key="5">
    <source>
        <dbReference type="Proteomes" id="UP001204833"/>
    </source>
</evidence>
<keyword evidence="2" id="KW-0813">Transport</keyword>
<dbReference type="RefSeq" id="XP_051610505.1">
    <property type="nucleotide sequence ID" value="XM_051755517.1"/>
</dbReference>
<dbReference type="PANTHER" id="PTHR15837">
    <property type="entry name" value="RAN GUANINE NUCLEOTIDE RELEASE FACTOR"/>
    <property type="match status" value="1"/>
</dbReference>
<dbReference type="InterPro" id="IPR007681">
    <property type="entry name" value="Mog1"/>
</dbReference>
<organism evidence="4 5">
    <name type="scientific">Candida theae</name>
    <dbReference type="NCBI Taxonomy" id="1198502"/>
    <lineage>
        <taxon>Eukaryota</taxon>
        <taxon>Fungi</taxon>
        <taxon>Dikarya</taxon>
        <taxon>Ascomycota</taxon>
        <taxon>Saccharomycotina</taxon>
        <taxon>Pichiomycetes</taxon>
        <taxon>Debaryomycetaceae</taxon>
        <taxon>Candida/Lodderomyces clade</taxon>
        <taxon>Candida</taxon>
    </lineage>
</organism>
<dbReference type="GO" id="GO:0005634">
    <property type="term" value="C:nucleus"/>
    <property type="evidence" value="ECO:0007669"/>
    <property type="project" value="TreeGrafter"/>
</dbReference>
<sequence length="195" mass="22237">MYTTELYGGAITINKLPSSFIDVSRIRQVPDSQEVFINEVDTSNDDATLSSLLSYDQALIIDLLERVDADDYHAAIAQHLQDFAPPGVHNNPLQELQVEGGKEVLYFSYVTFKPEYKRKEPNQAEQIIILICLLRLEQVATDVVIQYNLPLKHDHQKPISFAGGNDDVDKFASERFQWFKNLCSSLKVVDWSLFQ</sequence>